<dbReference type="Pfam" id="PF00078">
    <property type="entry name" value="RVT_1"/>
    <property type="match status" value="1"/>
</dbReference>
<feature type="compositionally biased region" description="Basic and acidic residues" evidence="5">
    <location>
        <begin position="110"/>
        <end position="123"/>
    </location>
</feature>
<feature type="region of interest" description="Disordered" evidence="5">
    <location>
        <begin position="388"/>
        <end position="429"/>
    </location>
</feature>
<evidence type="ECO:0000313" key="8">
    <source>
        <dbReference type="Proteomes" id="UP000479190"/>
    </source>
</evidence>
<dbReference type="CDD" id="cd01650">
    <property type="entry name" value="RT_nLTR_like"/>
    <property type="match status" value="1"/>
</dbReference>
<dbReference type="EMBL" id="CADCXV010000678">
    <property type="protein sequence ID" value="CAB0032355.1"/>
    <property type="molecule type" value="Genomic_DNA"/>
</dbReference>
<dbReference type="SMART" id="SM00320">
    <property type="entry name" value="WD40"/>
    <property type="match status" value="6"/>
</dbReference>
<dbReference type="GO" id="GO:0042254">
    <property type="term" value="P:ribosome biogenesis"/>
    <property type="evidence" value="ECO:0007669"/>
    <property type="project" value="TreeGrafter"/>
</dbReference>
<feature type="repeat" description="WD" evidence="4">
    <location>
        <begin position="1324"/>
        <end position="1359"/>
    </location>
</feature>
<keyword evidence="2" id="KW-0677">Repeat</keyword>
<dbReference type="Gene3D" id="2.130.10.10">
    <property type="entry name" value="YVTN repeat-like/Quinoprotein amine dehydrogenase"/>
    <property type="match status" value="1"/>
</dbReference>
<dbReference type="SUPFAM" id="SSF50978">
    <property type="entry name" value="WD40 repeat-like"/>
    <property type="match status" value="1"/>
</dbReference>
<dbReference type="Pfam" id="PF00400">
    <property type="entry name" value="WD40"/>
    <property type="match status" value="3"/>
</dbReference>
<dbReference type="InterPro" id="IPR020472">
    <property type="entry name" value="WD40_PAC1"/>
</dbReference>
<evidence type="ECO:0000256" key="2">
    <source>
        <dbReference type="ARBA" id="ARBA00022737"/>
    </source>
</evidence>
<evidence type="ECO:0000259" key="6">
    <source>
        <dbReference type="PROSITE" id="PS50878"/>
    </source>
</evidence>
<feature type="compositionally biased region" description="Polar residues" evidence="5">
    <location>
        <begin position="1"/>
        <end position="18"/>
    </location>
</feature>
<dbReference type="InterPro" id="IPR019775">
    <property type="entry name" value="WD40_repeat_CS"/>
</dbReference>
<reference evidence="7 8" key="1">
    <citation type="submission" date="2020-02" db="EMBL/GenBank/DDBJ databases">
        <authorList>
            <person name="Ferguson B K."/>
        </authorList>
    </citation>
    <scope>NUCLEOTIDE SEQUENCE [LARGE SCALE GENOMIC DNA]</scope>
</reference>
<feature type="region of interest" description="Disordered" evidence="5">
    <location>
        <begin position="1067"/>
        <end position="1102"/>
    </location>
</feature>
<dbReference type="SUPFAM" id="SSF56672">
    <property type="entry name" value="DNA/RNA polymerases"/>
    <property type="match status" value="1"/>
</dbReference>
<dbReference type="PANTHER" id="PTHR45903">
    <property type="entry name" value="GLUTAMATE-RICH WD REPEAT-CONTAINING PROTEIN 1"/>
    <property type="match status" value="1"/>
</dbReference>
<protein>
    <recommendedName>
        <fullName evidence="3">Glutamate-rich WD repeat-containing protein 1</fullName>
    </recommendedName>
</protein>
<dbReference type="PROSITE" id="PS50294">
    <property type="entry name" value="WD_REPEATS_REGION"/>
    <property type="match status" value="3"/>
</dbReference>
<dbReference type="InterPro" id="IPR001680">
    <property type="entry name" value="WD40_rpt"/>
</dbReference>
<dbReference type="InterPro" id="IPR051972">
    <property type="entry name" value="Glutamate-rich_WD_repeat"/>
</dbReference>
<feature type="region of interest" description="Disordered" evidence="5">
    <location>
        <begin position="1"/>
        <end position="29"/>
    </location>
</feature>
<gene>
    <name evidence="7" type="ORF">TBRA_LOCUS4296</name>
</gene>
<dbReference type="PROSITE" id="PS50082">
    <property type="entry name" value="WD_REPEATS_2"/>
    <property type="match status" value="3"/>
</dbReference>
<accession>A0A6H5I526</accession>
<dbReference type="PROSITE" id="PS00678">
    <property type="entry name" value="WD_REPEATS_1"/>
    <property type="match status" value="1"/>
</dbReference>
<dbReference type="GO" id="GO:0071897">
    <property type="term" value="P:DNA biosynthetic process"/>
    <property type="evidence" value="ECO:0007669"/>
    <property type="project" value="UniProtKB-ARBA"/>
</dbReference>
<evidence type="ECO:0000313" key="7">
    <source>
        <dbReference type="EMBL" id="CAB0032355.1"/>
    </source>
</evidence>
<feature type="region of interest" description="Disordered" evidence="5">
    <location>
        <begin position="1209"/>
        <end position="1228"/>
    </location>
</feature>
<organism evidence="7 8">
    <name type="scientific">Trichogramma brassicae</name>
    <dbReference type="NCBI Taxonomy" id="86971"/>
    <lineage>
        <taxon>Eukaryota</taxon>
        <taxon>Metazoa</taxon>
        <taxon>Ecdysozoa</taxon>
        <taxon>Arthropoda</taxon>
        <taxon>Hexapoda</taxon>
        <taxon>Insecta</taxon>
        <taxon>Pterygota</taxon>
        <taxon>Neoptera</taxon>
        <taxon>Endopterygota</taxon>
        <taxon>Hymenoptera</taxon>
        <taxon>Apocrita</taxon>
        <taxon>Proctotrupomorpha</taxon>
        <taxon>Chalcidoidea</taxon>
        <taxon>Trichogrammatidae</taxon>
        <taxon>Trichogramma</taxon>
    </lineage>
</organism>
<evidence type="ECO:0000256" key="1">
    <source>
        <dbReference type="ARBA" id="ARBA00022574"/>
    </source>
</evidence>
<feature type="repeat" description="WD" evidence="4">
    <location>
        <begin position="1277"/>
        <end position="1312"/>
    </location>
</feature>
<evidence type="ECO:0000256" key="4">
    <source>
        <dbReference type="PROSITE-ProRule" id="PRU00221"/>
    </source>
</evidence>
<evidence type="ECO:0000256" key="5">
    <source>
        <dbReference type="SAM" id="MobiDB-lite"/>
    </source>
</evidence>
<dbReference type="Gene3D" id="3.60.10.10">
    <property type="entry name" value="Endonuclease/exonuclease/phosphatase"/>
    <property type="match status" value="1"/>
</dbReference>
<feature type="region of interest" description="Disordered" evidence="5">
    <location>
        <begin position="83"/>
        <end position="162"/>
    </location>
</feature>
<name>A0A6H5I526_9HYME</name>
<proteinExistence type="predicted"/>
<dbReference type="InterPro" id="IPR043502">
    <property type="entry name" value="DNA/RNA_pol_sf"/>
</dbReference>
<dbReference type="GO" id="GO:0005730">
    <property type="term" value="C:nucleolus"/>
    <property type="evidence" value="ECO:0007669"/>
    <property type="project" value="TreeGrafter"/>
</dbReference>
<sequence>MSTAVSDGPQSPQGQTSAEKPGGPRLMELGPLLTPANVSVHNGEGDYGVKNNCRSLALQGKGCQAPVSRGICDRDLGGQAGAVQPSKRLATSPLASHATPKRHAVTPASKQHDENNNEVRDQDGFVLVDRRRHRQRKQTAATPGAVHARQQPKPRPVQRGARHRPDVIVIKAKDASKYADILRSLKSDPTLQQKVGSSVNNIRRSAAGALMLQLKKGVENASDLGEELGKVLGTAATASALLHTSTIEIKDLDECATKEEVTAALDALLGVPVSKRDPVKSLRKAYAGTQVAVVALPDDLAATALKLGHVRIGWVNCRIRAREEEAARCYRCCGALVTWPLAARVPTARSSATDAAKRATKQRTAKANHRAFSAENEELTTIVTRPQARAALWPGRSPRTADDENPPAQPQSLRGCPGPALRHHQRAAHRRGHLLSGCMEDSGCRSAQREYIPTSRGPESAEFSFSASTLHQDSLRGNFPPSLPTSPRRPAAEGPLLLRGTSTHGRRSGDVGRLDRAGVHLLDSLALLDAVLLNTGDVPTFNGRQGSSIVDLTFVCETLTPRVLSWTVSGLYTHSDHQAIVFEIEDDGASSGPSTRRSYRWNARTLDVDRFSAVVSSASVAPGTAEDMASGLMSVITGACDASMSKANPRRRREPVYWWTAEIADLRRSCQRARRLFQRSRGRHDEETHSANYASARRLLRVAIKTSKRRCWRQLCDEVDNDVWGKPYKRSRSLLPRVPTSSCGCTRRAWRPARFFPSSWKRQRLVLLPKPGKPPDEPSSYRPLCMLDTAGKILERIICDRLEAFTERPGGLSERQYGFRKGRSTIDAIDDVISTAREAIAGKRWYRGTKKYCAVVTLDVRNAFQLGSVGQHPRRSTPFARTRLLAENNRQLLLGKSARLHTDEGPESYEVTAGVPQGSVLGPILWNVMYDAILRLNFDGDVRIVGFADDIAVVAVAKHLWQIEHNLNAAILQVRGALQSLSLQTADHKTEALLITSRKKVVETITITVGDHSIRSSPSIRYLGLHIDAKLKFDHHTPNSQRKGSRCDRCPCEDHAQLWRAQKQPTQAVCSRRRLHTPVRSPRLEHSSTKASLHAAGGVSPPTSLPAYSNGAKWICNFSSDSKILMNALEDVEQINETKPAHDDESSDDESEQDTNVPIMSSIGLKHKGCVNRIRSKRFGDKTLAASWSELGRVHLWDLSKELKAIDDESPISDEQSEHRTLETPGKPIFSFKGHPSEGYALDWSNVEQGYLASGDCKGNIHVWNCKETWSVSSIPFTSHSTSVEDIQWSPNEKNVFASCSVDKSIKIWDIRAQPHSACMLTASEAHSSDINVISWNKIESQYLISGGDDGLVKLWDLRQFASSKLQPLATFTHHSEPITTLEWHPHEATVFASGAADDQIVQWDLSIEVDETKDEMIENYPPQLLFIHQGQSDIKELHWHPQCTGIIISTALTGINVFRTISA</sequence>
<feature type="repeat" description="WD" evidence="4">
    <location>
        <begin position="1372"/>
        <end position="1407"/>
    </location>
</feature>
<dbReference type="PANTHER" id="PTHR45903:SF1">
    <property type="entry name" value="GLUTAMATE-RICH WD REPEAT-CONTAINING PROTEIN 1"/>
    <property type="match status" value="1"/>
</dbReference>
<dbReference type="InterPro" id="IPR000477">
    <property type="entry name" value="RT_dom"/>
</dbReference>
<dbReference type="InterPro" id="IPR036322">
    <property type="entry name" value="WD40_repeat_dom_sf"/>
</dbReference>
<keyword evidence="1 4" id="KW-0853">WD repeat</keyword>
<dbReference type="InterPro" id="IPR015943">
    <property type="entry name" value="WD40/YVTN_repeat-like_dom_sf"/>
</dbReference>
<feature type="domain" description="Reverse transcriptase" evidence="6">
    <location>
        <begin position="749"/>
        <end position="1027"/>
    </location>
</feature>
<dbReference type="InterPro" id="IPR036691">
    <property type="entry name" value="Endo/exonu/phosph_ase_sf"/>
</dbReference>
<dbReference type="PROSITE" id="PS50878">
    <property type="entry name" value="RT_POL"/>
    <property type="match status" value="1"/>
</dbReference>
<evidence type="ECO:0000256" key="3">
    <source>
        <dbReference type="ARBA" id="ARBA00040876"/>
    </source>
</evidence>
<keyword evidence="8" id="KW-1185">Reference proteome</keyword>
<dbReference type="PRINTS" id="PR00320">
    <property type="entry name" value="GPROTEINBRPT"/>
</dbReference>
<feature type="region of interest" description="Disordered" evidence="5">
    <location>
        <begin position="481"/>
        <end position="511"/>
    </location>
</feature>
<dbReference type="OrthoDB" id="2161379at2759"/>
<dbReference type="Proteomes" id="UP000479190">
    <property type="component" value="Unassembled WGS sequence"/>
</dbReference>
<dbReference type="SUPFAM" id="SSF56219">
    <property type="entry name" value="DNase I-like"/>
    <property type="match status" value="1"/>
</dbReference>